<keyword evidence="3" id="KW-1185">Reference proteome</keyword>
<dbReference type="GO" id="GO:0043957">
    <property type="term" value="F:acryloyl-CoA reductase (NADPH) activity"/>
    <property type="evidence" value="ECO:0007669"/>
    <property type="project" value="TreeGrafter"/>
</dbReference>
<feature type="domain" description="Enoyl reductase (ER)" evidence="1">
    <location>
        <begin position="17"/>
        <end position="330"/>
    </location>
</feature>
<evidence type="ECO:0000259" key="1">
    <source>
        <dbReference type="SMART" id="SM00829"/>
    </source>
</evidence>
<dbReference type="SUPFAM" id="SSF51735">
    <property type="entry name" value="NAD(P)-binding Rossmann-fold domains"/>
    <property type="match status" value="1"/>
</dbReference>
<dbReference type="NCBIfam" id="TIGR02823">
    <property type="entry name" value="oxido_YhdH"/>
    <property type="match status" value="1"/>
</dbReference>
<dbReference type="RefSeq" id="WP_102771386.1">
    <property type="nucleotide sequence ID" value="NZ_POQS01000001.1"/>
</dbReference>
<dbReference type="InterPro" id="IPR014188">
    <property type="entry name" value="Acrylyl-CoA_reductase_AcuI"/>
</dbReference>
<dbReference type="Proteomes" id="UP000235994">
    <property type="component" value="Unassembled WGS sequence"/>
</dbReference>
<sequence>MKHDDPFKALLLTQDDGRTLCSLQDLSLAELPAGDVTVKVEYSSLNYKDAMAVTGKGGIVRDYPMVPGIDLAGTVLESAAPDYPTGAPVVLTGWSVGERYWGGYAQVQRVRSEWLVPLAPGLDSFKAMAIGTAGLTAMLCVMELEAAGLTPAAGPVLVTGASGGVGSVAVALLAGLGWRVAALVQPGREAVHPYLKSLGASEIVSGPEWAEMPRPLEKQRWAGAVDTVGSKVLARTLAATEYGGAVAACGLAGGADLPGTVMPFILRGVRLLGVDSVMCPPARRRQAWERLGRVYADMPFADIAMTAGLSEVPQLAARMMAGNNRGRYVIDVSR</sequence>
<dbReference type="InterPro" id="IPR011032">
    <property type="entry name" value="GroES-like_sf"/>
</dbReference>
<accession>A0A2N8KPQ2</accession>
<reference evidence="2 3" key="1">
    <citation type="submission" date="2018-01" db="EMBL/GenBank/DDBJ databases">
        <title>The draft genome of an aniline degradation strain ANB-1.</title>
        <authorList>
            <person name="Zhang L."/>
            <person name="Jiang J."/>
        </authorList>
    </citation>
    <scope>NUCLEOTIDE SEQUENCE [LARGE SCALE GENOMIC DNA]</scope>
    <source>
        <strain evidence="2 3">ANB-1</strain>
    </source>
</reference>
<name>A0A2N8KPQ2_9BURK</name>
<evidence type="ECO:0000313" key="2">
    <source>
        <dbReference type="EMBL" id="PND35453.1"/>
    </source>
</evidence>
<dbReference type="SMART" id="SM00829">
    <property type="entry name" value="PKS_ER"/>
    <property type="match status" value="1"/>
</dbReference>
<dbReference type="InterPro" id="IPR013154">
    <property type="entry name" value="ADH-like_N"/>
</dbReference>
<evidence type="ECO:0000313" key="3">
    <source>
        <dbReference type="Proteomes" id="UP000235994"/>
    </source>
</evidence>
<dbReference type="Pfam" id="PF08240">
    <property type="entry name" value="ADH_N"/>
    <property type="match status" value="1"/>
</dbReference>
<dbReference type="Gene3D" id="3.90.180.10">
    <property type="entry name" value="Medium-chain alcohol dehydrogenases, catalytic domain"/>
    <property type="match status" value="1"/>
</dbReference>
<proteinExistence type="predicted"/>
<gene>
    <name evidence="2" type="ORF">C1I89_03545</name>
</gene>
<dbReference type="PANTHER" id="PTHR43677">
    <property type="entry name" value="SHORT-CHAIN DEHYDROGENASE/REDUCTASE"/>
    <property type="match status" value="1"/>
</dbReference>
<organism evidence="2 3">
    <name type="scientific">Achromobacter pulmonis</name>
    <dbReference type="NCBI Taxonomy" id="1389932"/>
    <lineage>
        <taxon>Bacteria</taxon>
        <taxon>Pseudomonadati</taxon>
        <taxon>Pseudomonadota</taxon>
        <taxon>Betaproteobacteria</taxon>
        <taxon>Burkholderiales</taxon>
        <taxon>Alcaligenaceae</taxon>
        <taxon>Achromobacter</taxon>
    </lineage>
</organism>
<dbReference type="InterPro" id="IPR051397">
    <property type="entry name" value="Zn-ADH-like_protein"/>
</dbReference>
<dbReference type="PANTHER" id="PTHR43677:SF1">
    <property type="entry name" value="ACRYLYL-COA REDUCTASE ACUI-RELATED"/>
    <property type="match status" value="1"/>
</dbReference>
<dbReference type="EMBL" id="POQS01000001">
    <property type="protein sequence ID" value="PND35453.1"/>
    <property type="molecule type" value="Genomic_DNA"/>
</dbReference>
<dbReference type="InterPro" id="IPR013149">
    <property type="entry name" value="ADH-like_C"/>
</dbReference>
<dbReference type="Gene3D" id="3.40.50.720">
    <property type="entry name" value="NAD(P)-binding Rossmann-like Domain"/>
    <property type="match status" value="1"/>
</dbReference>
<dbReference type="Pfam" id="PF00107">
    <property type="entry name" value="ADH_zinc_N"/>
    <property type="match status" value="1"/>
</dbReference>
<dbReference type="CDD" id="cd08288">
    <property type="entry name" value="MDR_yhdh"/>
    <property type="match status" value="1"/>
</dbReference>
<dbReference type="SUPFAM" id="SSF50129">
    <property type="entry name" value="GroES-like"/>
    <property type="match status" value="1"/>
</dbReference>
<dbReference type="InterPro" id="IPR020843">
    <property type="entry name" value="ER"/>
</dbReference>
<dbReference type="AlphaFoldDB" id="A0A2N8KPQ2"/>
<comment type="caution">
    <text evidence="2">The sequence shown here is derived from an EMBL/GenBank/DDBJ whole genome shotgun (WGS) entry which is preliminary data.</text>
</comment>
<protein>
    <submittedName>
        <fullName evidence="2">Oxidoreductase</fullName>
    </submittedName>
</protein>
<dbReference type="InterPro" id="IPR036291">
    <property type="entry name" value="NAD(P)-bd_dom_sf"/>
</dbReference>